<evidence type="ECO:0000256" key="4">
    <source>
        <dbReference type="ARBA" id="ARBA00022989"/>
    </source>
</evidence>
<evidence type="ECO:0000256" key="5">
    <source>
        <dbReference type="ARBA" id="ARBA00023136"/>
    </source>
</evidence>
<dbReference type="EMBL" id="DS469517">
    <property type="protein sequence ID" value="EDO47899.1"/>
    <property type="molecule type" value="Genomic_DNA"/>
</dbReference>
<dbReference type="HOGENOM" id="CLU_015114_13_0_1"/>
<dbReference type="InParanoid" id="A7RLA9"/>
<feature type="transmembrane region" description="Helical" evidence="6">
    <location>
        <begin position="62"/>
        <end position="86"/>
    </location>
</feature>
<comment type="similarity">
    <text evidence="2">Belongs to the ZIP transporter (TC 2.A.5) family.</text>
</comment>
<evidence type="ECO:0000313" key="7">
    <source>
        <dbReference type="EMBL" id="EDO47899.1"/>
    </source>
</evidence>
<feature type="transmembrane region" description="Helical" evidence="6">
    <location>
        <begin position="251"/>
        <end position="272"/>
    </location>
</feature>
<dbReference type="GO" id="GO:0005886">
    <property type="term" value="C:plasma membrane"/>
    <property type="evidence" value="ECO:0000318"/>
    <property type="project" value="GO_Central"/>
</dbReference>
<accession>A7RLA9</accession>
<comment type="subcellular location">
    <subcellularLocation>
        <location evidence="1">Membrane</location>
        <topology evidence="1">Multi-pass membrane protein</topology>
    </subcellularLocation>
</comment>
<organism evidence="7 8">
    <name type="scientific">Nematostella vectensis</name>
    <name type="common">Starlet sea anemone</name>
    <dbReference type="NCBI Taxonomy" id="45351"/>
    <lineage>
        <taxon>Eukaryota</taxon>
        <taxon>Metazoa</taxon>
        <taxon>Cnidaria</taxon>
        <taxon>Anthozoa</taxon>
        <taxon>Hexacorallia</taxon>
        <taxon>Actiniaria</taxon>
        <taxon>Edwardsiidae</taxon>
        <taxon>Nematostella</taxon>
    </lineage>
</organism>
<dbReference type="AlphaFoldDB" id="A7RLA9"/>
<proteinExistence type="inferred from homology"/>
<dbReference type="STRING" id="45351.A7RLA9"/>
<keyword evidence="5 6" id="KW-0472">Membrane</keyword>
<keyword evidence="4 6" id="KW-1133">Transmembrane helix</keyword>
<dbReference type="InterPro" id="IPR050799">
    <property type="entry name" value="ZIP_Transporter"/>
</dbReference>
<feature type="non-terminal residue" evidence="7">
    <location>
        <position position="277"/>
    </location>
</feature>
<dbReference type="GO" id="GO:0140410">
    <property type="term" value="F:monoatomic cation:bicarbonate symporter activity"/>
    <property type="evidence" value="ECO:0000318"/>
    <property type="project" value="GO_Central"/>
</dbReference>
<feature type="transmembrane region" description="Helical" evidence="6">
    <location>
        <begin position="182"/>
        <end position="205"/>
    </location>
</feature>
<dbReference type="GO" id="GO:0071578">
    <property type="term" value="P:zinc ion import across plasma membrane"/>
    <property type="evidence" value="ECO:0000318"/>
    <property type="project" value="GO_Central"/>
</dbReference>
<dbReference type="Pfam" id="PF02535">
    <property type="entry name" value="Zip"/>
    <property type="match status" value="1"/>
</dbReference>
<dbReference type="eggNOG" id="KOG2693">
    <property type="taxonomic scope" value="Eukaryota"/>
</dbReference>
<keyword evidence="8" id="KW-1185">Reference proteome</keyword>
<evidence type="ECO:0000313" key="8">
    <source>
        <dbReference type="Proteomes" id="UP000001593"/>
    </source>
</evidence>
<evidence type="ECO:0000256" key="3">
    <source>
        <dbReference type="ARBA" id="ARBA00022692"/>
    </source>
</evidence>
<dbReference type="GO" id="GO:0030003">
    <property type="term" value="P:intracellular monoatomic cation homeostasis"/>
    <property type="evidence" value="ECO:0000318"/>
    <property type="project" value="GO_Central"/>
</dbReference>
<dbReference type="OMA" id="ASLWINA"/>
<evidence type="ECO:0000256" key="1">
    <source>
        <dbReference type="ARBA" id="ARBA00004141"/>
    </source>
</evidence>
<feature type="transmembrane region" description="Helical" evidence="6">
    <location>
        <begin position="211"/>
        <end position="230"/>
    </location>
</feature>
<reference evidence="7 8" key="1">
    <citation type="journal article" date="2007" name="Science">
        <title>Sea anemone genome reveals ancestral eumetazoan gene repertoire and genomic organization.</title>
        <authorList>
            <person name="Putnam N.H."/>
            <person name="Srivastava M."/>
            <person name="Hellsten U."/>
            <person name="Dirks B."/>
            <person name="Chapman J."/>
            <person name="Salamov A."/>
            <person name="Terry A."/>
            <person name="Shapiro H."/>
            <person name="Lindquist E."/>
            <person name="Kapitonov V.V."/>
            <person name="Jurka J."/>
            <person name="Genikhovich G."/>
            <person name="Grigoriev I.V."/>
            <person name="Lucas S.M."/>
            <person name="Steele R.E."/>
            <person name="Finnerty J.R."/>
            <person name="Technau U."/>
            <person name="Martindale M.Q."/>
            <person name="Rokhsar D.S."/>
        </authorList>
    </citation>
    <scope>NUCLEOTIDE SEQUENCE [LARGE SCALE GENOMIC DNA]</scope>
    <source>
        <strain evidence="8">CH2 X CH6</strain>
    </source>
</reference>
<protein>
    <submittedName>
        <fullName evidence="7">Uncharacterized protein</fullName>
    </submittedName>
</protein>
<evidence type="ECO:0000256" key="6">
    <source>
        <dbReference type="SAM" id="Phobius"/>
    </source>
</evidence>
<dbReference type="GO" id="GO:0005385">
    <property type="term" value="F:zinc ion transmembrane transporter activity"/>
    <property type="evidence" value="ECO:0000318"/>
    <property type="project" value="GO_Central"/>
</dbReference>
<name>A7RLA9_NEMVE</name>
<dbReference type="InterPro" id="IPR003689">
    <property type="entry name" value="ZIP"/>
</dbReference>
<dbReference type="PhylomeDB" id="A7RLA9"/>
<dbReference type="PANTHER" id="PTHR12191">
    <property type="entry name" value="SOLUTE CARRIER FAMILY 39"/>
    <property type="match status" value="1"/>
</dbReference>
<dbReference type="PANTHER" id="PTHR12191:SF37">
    <property type="entry name" value="ZINC TRANSPORTER FOI"/>
    <property type="match status" value="1"/>
</dbReference>
<keyword evidence="3 6" id="KW-0812">Transmembrane</keyword>
<gene>
    <name evidence="7" type="ORF">NEMVEDRAFT_v1g85310</name>
</gene>
<feature type="transmembrane region" description="Helical" evidence="6">
    <location>
        <begin position="92"/>
        <end position="113"/>
    </location>
</feature>
<sequence>CFSTSSLLAVYGLNETLVNETTFARVCPAVVQQVSNQACRRVAGEKRDDHVFKEPELKAWGYGFLATTIVNIAPLIGVTVVPFMSVAVYKTVLLFMVSLAVGVLCGGSVFHLIPMVKPIAWTIVIGDCVHNFIDGVAIGAAFSSSVVEGISTALAILGEEVPHELGDFAVLLSSGMKYRHAVLFNLLSGVICYTGLVLGLLLAYATASVQWIYAIAAGMFLYISLVDMLPEANEMSCKEGKHSVWSNLKTFALQNSGMLVGFSIMLVLAIYAHDIEL</sequence>
<evidence type="ECO:0000256" key="2">
    <source>
        <dbReference type="ARBA" id="ARBA00006939"/>
    </source>
</evidence>
<dbReference type="Proteomes" id="UP000001593">
    <property type="component" value="Unassembled WGS sequence"/>
</dbReference>